<name>A0ABR8ZB19_9FLAO</name>
<comment type="caution">
    <text evidence="1">The sequence shown here is derived from an EMBL/GenBank/DDBJ whole genome shotgun (WGS) entry which is preliminary data.</text>
</comment>
<evidence type="ECO:0000313" key="2">
    <source>
        <dbReference type="Proteomes" id="UP000637299"/>
    </source>
</evidence>
<reference evidence="1 2" key="1">
    <citation type="submission" date="2020-09" db="EMBL/GenBank/DDBJ databases">
        <title>Genome seq and assembly of Chryseobacterium sp.</title>
        <authorList>
            <person name="Chhetri G."/>
        </authorList>
    </citation>
    <scope>NUCLEOTIDE SEQUENCE [LARGE SCALE GENOMIC DNA]</scope>
    <source>
        <strain evidence="1 2">GCR10</strain>
    </source>
</reference>
<dbReference type="EMBL" id="JACYFS010000002">
    <property type="protein sequence ID" value="MBD8082519.1"/>
    <property type="molecule type" value="Genomic_DNA"/>
</dbReference>
<dbReference type="Proteomes" id="UP000637299">
    <property type="component" value="Unassembled WGS sequence"/>
</dbReference>
<dbReference type="RefSeq" id="WP_191736501.1">
    <property type="nucleotide sequence ID" value="NZ_JACYFS010000002.1"/>
</dbReference>
<accession>A0ABR8ZB19</accession>
<organism evidence="1 2">
    <name type="scientific">Chryseobacterium caseinilyticum</name>
    <dbReference type="NCBI Taxonomy" id="2771428"/>
    <lineage>
        <taxon>Bacteria</taxon>
        <taxon>Pseudomonadati</taxon>
        <taxon>Bacteroidota</taxon>
        <taxon>Flavobacteriia</taxon>
        <taxon>Flavobacteriales</taxon>
        <taxon>Weeksellaceae</taxon>
        <taxon>Chryseobacterium group</taxon>
        <taxon>Chryseobacterium</taxon>
    </lineage>
</organism>
<proteinExistence type="predicted"/>
<protein>
    <submittedName>
        <fullName evidence="1">Uncharacterized protein</fullName>
    </submittedName>
</protein>
<sequence>MYLYKFLQYNDLEKSVLSEDETLENIMDLVLDGTPNKEEKKALITSEDWSKYAYQNEKEYHLTVYLNDKLYCYIDNSTMDINIDFLTYNQGEIFKHLTLVYDKYNMDIAFEEDRYEKFQDDALFLSQINNYYEDDEKKVTNKLIFKLDGSANILSTTFDKKNKKTSTEAKKTKANVSHNFISPPKNYIDYEKLIDYKNILKPEYLDL</sequence>
<keyword evidence="2" id="KW-1185">Reference proteome</keyword>
<gene>
    <name evidence="1" type="ORF">IC610_08830</name>
</gene>
<evidence type="ECO:0000313" key="1">
    <source>
        <dbReference type="EMBL" id="MBD8082519.1"/>
    </source>
</evidence>